<evidence type="ECO:0000313" key="2">
    <source>
        <dbReference type="EMBL" id="CEI59960.1"/>
    </source>
</evidence>
<feature type="chain" id="PRO_5014669430" description="NAD-dependent epimerase/dehydratase domain-containing protein" evidence="1">
    <location>
        <begin position="20"/>
        <end position="231"/>
    </location>
</feature>
<protein>
    <recommendedName>
        <fullName evidence="4">NAD-dependent epimerase/dehydratase domain-containing protein</fullName>
    </recommendedName>
</protein>
<dbReference type="Proteomes" id="UP000245910">
    <property type="component" value="Chromosome II"/>
</dbReference>
<keyword evidence="1" id="KW-0732">Signal</keyword>
<proteinExistence type="predicted"/>
<evidence type="ECO:0000256" key="1">
    <source>
        <dbReference type="SAM" id="SignalP"/>
    </source>
</evidence>
<accession>A0A2L2TIB0</accession>
<dbReference type="STRING" id="56646.A0A2L2TIB0"/>
<reference evidence="3" key="1">
    <citation type="submission" date="2014-10" db="EMBL/GenBank/DDBJ databases">
        <authorList>
            <person name="King R."/>
        </authorList>
    </citation>
    <scope>NUCLEOTIDE SEQUENCE [LARGE SCALE GENOMIC DNA]</scope>
    <source>
        <strain evidence="3">A3/5</strain>
    </source>
</reference>
<keyword evidence="3" id="KW-1185">Reference proteome</keyword>
<feature type="signal peptide" evidence="1">
    <location>
        <begin position="1"/>
        <end position="19"/>
    </location>
</feature>
<dbReference type="AlphaFoldDB" id="A0A2L2TIB0"/>
<sequence>MRLLWLAHVVLLEKKYISSFLAGAPNDKPLFDNDPNIYDIHKAQRSDHQEMNDFVHGRGEGFGNQTSIQTCDIVMAAKETGKVFNVMGMRPQYPVCHVVDTARFYMLLIKAIVTDQEPDCGRHGTYLVSAGHIIWDDLYTAMAKALSNRGIIQDDVVELAEDRSLANMANALGVIKTSVQVKISENSTFTPKHAKSIGWKAQFPPQHALDTADEEVYAIPENLQNARKGIH</sequence>
<name>A0A2L2TIB0_9HYPO</name>
<dbReference type="EMBL" id="LN649230">
    <property type="protein sequence ID" value="CEI59960.1"/>
    <property type="molecule type" value="Genomic_DNA"/>
</dbReference>
<evidence type="ECO:0008006" key="4">
    <source>
        <dbReference type="Google" id="ProtNLM"/>
    </source>
</evidence>
<evidence type="ECO:0000313" key="3">
    <source>
        <dbReference type="Proteomes" id="UP000245910"/>
    </source>
</evidence>
<organism evidence="2 3">
    <name type="scientific">Fusarium venenatum</name>
    <dbReference type="NCBI Taxonomy" id="56646"/>
    <lineage>
        <taxon>Eukaryota</taxon>
        <taxon>Fungi</taxon>
        <taxon>Dikarya</taxon>
        <taxon>Ascomycota</taxon>
        <taxon>Pezizomycotina</taxon>
        <taxon>Sordariomycetes</taxon>
        <taxon>Hypocreomycetidae</taxon>
        <taxon>Hypocreales</taxon>
        <taxon>Nectriaceae</taxon>
        <taxon>Fusarium</taxon>
    </lineage>
</organism>